<dbReference type="SUPFAM" id="SSF52540">
    <property type="entry name" value="P-loop containing nucleoside triphosphate hydrolases"/>
    <property type="match status" value="1"/>
</dbReference>
<dbReference type="InterPro" id="IPR039448">
    <property type="entry name" value="Beta_helix"/>
</dbReference>
<dbReference type="Gene3D" id="1.10.8.60">
    <property type="match status" value="1"/>
</dbReference>
<dbReference type="InterPro" id="IPR012334">
    <property type="entry name" value="Pectin_lyas_fold"/>
</dbReference>
<dbReference type="GO" id="GO:0016887">
    <property type="term" value="F:ATP hydrolysis activity"/>
    <property type="evidence" value="ECO:0007669"/>
    <property type="project" value="InterPro"/>
</dbReference>
<dbReference type="Pfam" id="PF17866">
    <property type="entry name" value="AAA_lid_6"/>
    <property type="match status" value="1"/>
</dbReference>
<accession>A0A895YIG7</accession>
<dbReference type="SMART" id="SM00382">
    <property type="entry name" value="AAA"/>
    <property type="match status" value="1"/>
</dbReference>
<feature type="domain" description="AAA+ ATPase" evidence="4">
    <location>
        <begin position="330"/>
        <end position="470"/>
    </location>
</feature>
<sequence>MARTLFVSPEQRGALPTIRDALAAAEPGATISVAPGEYPEHLELTEQVVTIVAREAGTVTIAAPARDSPALSLHNATVELHGIILTAVDQPAVSVRGGQALLRGCAITAELAAGVHVHGGATVELRDTKLTGGRYGLIVEDADAEVDRCEVRDAADDGILLRLGAQATVRNSIVSGCGFRGIYMYQAGGSRLERCEVSHTGDAGIAVADQTAPTISACWVHDTQGVGITVARGCGGVIEDCKVENTAPPGVAIAEGAHTELREGDPERGAAPVGAAATGGKQDLEQVEQLLDRLDGMIGLAGVKSEVRAVIDEIQVNEWRRSEGLAVGTVSHHLVFTGAPGTGKTTVARIYGELLKALGILPHGTFKEVARRDLVGQYIGHTAEKTASAFDSARGGVLFLDEAYTLSRSGGSGADFGQEAIDTLVKLMEDHRDEVAVIVAGYTGEMADFLAANPGLASRFAKTIEFENYSASQLVEISRFLASNDDYLLDSGVDLALLEWFRQIDRDENFGNAREARKLLERMRKSQATRLRGLGRRPDRTDLRTLVLDDLLEALRGAE</sequence>
<dbReference type="RefSeq" id="WP_239677506.1">
    <property type="nucleotide sequence ID" value="NZ_CP070499.1"/>
</dbReference>
<dbReference type="Proteomes" id="UP000662857">
    <property type="component" value="Chromosome"/>
</dbReference>
<keyword evidence="2" id="KW-0547">Nucleotide-binding</keyword>
<dbReference type="AlphaFoldDB" id="A0A895YIG7"/>
<dbReference type="Pfam" id="PF13229">
    <property type="entry name" value="Beta_helix"/>
    <property type="match status" value="1"/>
</dbReference>
<comment type="similarity">
    <text evidence="1">Belongs to the CbxX/CfxQ family.</text>
</comment>
<dbReference type="InterPro" id="IPR006626">
    <property type="entry name" value="PbH1"/>
</dbReference>
<dbReference type="SUPFAM" id="SSF51126">
    <property type="entry name" value="Pectin lyase-like"/>
    <property type="match status" value="1"/>
</dbReference>
<dbReference type="InterPro" id="IPR041627">
    <property type="entry name" value="AAA_lid_6"/>
</dbReference>
<dbReference type="FunFam" id="3.40.50.300:FF:000216">
    <property type="entry name" value="Type VII secretion ATPase EccA"/>
    <property type="match status" value="1"/>
</dbReference>
<dbReference type="EMBL" id="CP070499">
    <property type="protein sequence ID" value="QSB15329.1"/>
    <property type="molecule type" value="Genomic_DNA"/>
</dbReference>
<dbReference type="Gene3D" id="2.160.20.10">
    <property type="entry name" value="Single-stranded right-handed beta-helix, Pectin lyase-like"/>
    <property type="match status" value="1"/>
</dbReference>
<evidence type="ECO:0000313" key="6">
    <source>
        <dbReference type="Proteomes" id="UP000662857"/>
    </source>
</evidence>
<keyword evidence="3" id="KW-0067">ATP-binding</keyword>
<dbReference type="InterPro" id="IPR003959">
    <property type="entry name" value="ATPase_AAA_core"/>
</dbReference>
<gene>
    <name evidence="5" type="ORF">JQS43_02900</name>
</gene>
<evidence type="ECO:0000313" key="5">
    <source>
        <dbReference type="EMBL" id="QSB15329.1"/>
    </source>
</evidence>
<dbReference type="InterPro" id="IPR003593">
    <property type="entry name" value="AAA+_ATPase"/>
</dbReference>
<dbReference type="KEGG" id="nhy:JQS43_02900"/>
<proteinExistence type="inferred from homology"/>
<dbReference type="InterPro" id="IPR000641">
    <property type="entry name" value="CbxX/CfxQ"/>
</dbReference>
<dbReference type="PRINTS" id="PR00819">
    <property type="entry name" value="CBXCFQXSUPER"/>
</dbReference>
<protein>
    <submittedName>
        <fullName evidence="5">Right-handed parallel beta-helix repeat-containing protein</fullName>
    </submittedName>
</protein>
<dbReference type="InterPro" id="IPR011050">
    <property type="entry name" value="Pectin_lyase_fold/virulence"/>
</dbReference>
<dbReference type="InterPro" id="IPR050773">
    <property type="entry name" value="CbxX/CfxQ_RuBisCO_ESX"/>
</dbReference>
<organism evidence="5 6">
    <name type="scientific">Natronosporangium hydrolyticum</name>
    <dbReference type="NCBI Taxonomy" id="2811111"/>
    <lineage>
        <taxon>Bacteria</taxon>
        <taxon>Bacillati</taxon>
        <taxon>Actinomycetota</taxon>
        <taxon>Actinomycetes</taxon>
        <taxon>Micromonosporales</taxon>
        <taxon>Micromonosporaceae</taxon>
        <taxon>Natronosporangium</taxon>
    </lineage>
</organism>
<dbReference type="Pfam" id="PF00004">
    <property type="entry name" value="AAA"/>
    <property type="match status" value="1"/>
</dbReference>
<name>A0A895YIG7_9ACTN</name>
<dbReference type="GO" id="GO:0005524">
    <property type="term" value="F:ATP binding"/>
    <property type="evidence" value="ECO:0007669"/>
    <property type="project" value="UniProtKB-KW"/>
</dbReference>
<evidence type="ECO:0000256" key="2">
    <source>
        <dbReference type="ARBA" id="ARBA00022741"/>
    </source>
</evidence>
<evidence type="ECO:0000259" key="4">
    <source>
        <dbReference type="SMART" id="SM00382"/>
    </source>
</evidence>
<dbReference type="CDD" id="cd00009">
    <property type="entry name" value="AAA"/>
    <property type="match status" value="1"/>
</dbReference>
<dbReference type="PANTHER" id="PTHR43392:SF2">
    <property type="entry name" value="AAA-TYPE ATPASE FAMILY PROTEIN _ ANKYRIN REPEAT FAMILY PROTEIN"/>
    <property type="match status" value="1"/>
</dbReference>
<evidence type="ECO:0000256" key="3">
    <source>
        <dbReference type="ARBA" id="ARBA00022840"/>
    </source>
</evidence>
<keyword evidence="6" id="KW-1185">Reference proteome</keyword>
<dbReference type="InterPro" id="IPR027417">
    <property type="entry name" value="P-loop_NTPase"/>
</dbReference>
<dbReference type="SMART" id="SM00710">
    <property type="entry name" value="PbH1"/>
    <property type="match status" value="6"/>
</dbReference>
<dbReference type="Gene3D" id="3.40.50.300">
    <property type="entry name" value="P-loop containing nucleotide triphosphate hydrolases"/>
    <property type="match status" value="1"/>
</dbReference>
<evidence type="ECO:0000256" key="1">
    <source>
        <dbReference type="ARBA" id="ARBA00010378"/>
    </source>
</evidence>
<dbReference type="PANTHER" id="PTHR43392">
    <property type="entry name" value="AAA-TYPE ATPASE FAMILY PROTEIN / ANKYRIN REPEAT FAMILY PROTEIN"/>
    <property type="match status" value="1"/>
</dbReference>
<reference evidence="5" key="1">
    <citation type="submission" date="2021-02" db="EMBL/GenBank/DDBJ databases">
        <title>Natrosporangium hydrolyticum gen. nov., sp. nov, a haloalkaliphilic actinobacterium from a soda solonchak soil.</title>
        <authorList>
            <person name="Sorokin D.Y."/>
            <person name="Khijniak T.V."/>
            <person name="Zakharycheva A.P."/>
            <person name="Boueva O.V."/>
            <person name="Ariskina E.V."/>
            <person name="Hahnke R.L."/>
            <person name="Bunk B."/>
            <person name="Sproer C."/>
            <person name="Schumann P."/>
            <person name="Evtushenko L.I."/>
            <person name="Kublanov I.V."/>
        </authorList>
    </citation>
    <scope>NUCLEOTIDE SEQUENCE</scope>
    <source>
        <strain evidence="5">DSM 106523</strain>
    </source>
</reference>